<protein>
    <recommendedName>
        <fullName evidence="2">Cullin N-terminal domain-containing protein</fullName>
    </recommendedName>
</protein>
<dbReference type="Proteomes" id="UP001209878">
    <property type="component" value="Unassembled WGS sequence"/>
</dbReference>
<feature type="domain" description="Cullin N-terminal" evidence="2">
    <location>
        <begin position="1"/>
        <end position="108"/>
    </location>
</feature>
<dbReference type="FunFam" id="1.20.1310.10:FF:000001">
    <property type="entry name" value="Cullin 3"/>
    <property type="match status" value="1"/>
</dbReference>
<dbReference type="InterPro" id="IPR045093">
    <property type="entry name" value="Cullin"/>
</dbReference>
<evidence type="ECO:0000259" key="2">
    <source>
        <dbReference type="Pfam" id="PF00888"/>
    </source>
</evidence>
<evidence type="ECO:0000313" key="4">
    <source>
        <dbReference type="Proteomes" id="UP001209878"/>
    </source>
</evidence>
<sequence>MVMIRDILMYMDRVYVQQNGVENVYNLGLMIFRDQVVRNPVIRNHLRETLLEMVAKERRGEVVDRGSVKNACHMLMVLGLDSRSVYEEDFERPFLEQSADFYRVRQNSLKDFKVVLKLSITLRPASKNPLLLLQ</sequence>
<dbReference type="Gene3D" id="1.20.1310.10">
    <property type="entry name" value="Cullin Repeats"/>
    <property type="match status" value="2"/>
</dbReference>
<comment type="caution">
    <text evidence="3">The sequence shown here is derived from an EMBL/GenBank/DDBJ whole genome shotgun (WGS) entry which is preliminary data.</text>
</comment>
<dbReference type="GO" id="GO:0006511">
    <property type="term" value="P:ubiquitin-dependent protein catabolic process"/>
    <property type="evidence" value="ECO:0007669"/>
    <property type="project" value="InterPro"/>
</dbReference>
<dbReference type="Pfam" id="PF00888">
    <property type="entry name" value="Cullin"/>
    <property type="match status" value="1"/>
</dbReference>
<dbReference type="SUPFAM" id="SSF74788">
    <property type="entry name" value="Cullin repeat-like"/>
    <property type="match status" value="1"/>
</dbReference>
<comment type="similarity">
    <text evidence="1">Belongs to the cullin family.</text>
</comment>
<accession>A0AAD9MYP4</accession>
<dbReference type="PANTHER" id="PTHR11932">
    <property type="entry name" value="CULLIN"/>
    <property type="match status" value="1"/>
</dbReference>
<dbReference type="InterPro" id="IPR016159">
    <property type="entry name" value="Cullin_repeat-like_dom_sf"/>
</dbReference>
<dbReference type="GO" id="GO:0031625">
    <property type="term" value="F:ubiquitin protein ligase binding"/>
    <property type="evidence" value="ECO:0007669"/>
    <property type="project" value="InterPro"/>
</dbReference>
<dbReference type="AlphaFoldDB" id="A0AAD9MYP4"/>
<evidence type="ECO:0000256" key="1">
    <source>
        <dbReference type="ARBA" id="ARBA00006019"/>
    </source>
</evidence>
<evidence type="ECO:0000313" key="3">
    <source>
        <dbReference type="EMBL" id="KAK2147864.1"/>
    </source>
</evidence>
<dbReference type="EMBL" id="JAODUO010003346">
    <property type="protein sequence ID" value="KAK2147864.1"/>
    <property type="molecule type" value="Genomic_DNA"/>
</dbReference>
<keyword evidence="4" id="KW-1185">Reference proteome</keyword>
<name>A0AAD9MYP4_RIDPI</name>
<reference evidence="3" key="1">
    <citation type="journal article" date="2023" name="Mol. Biol. Evol.">
        <title>Third-Generation Sequencing Reveals the Adaptive Role of the Epigenome in Three Deep-Sea Polychaetes.</title>
        <authorList>
            <person name="Perez M."/>
            <person name="Aroh O."/>
            <person name="Sun Y."/>
            <person name="Lan Y."/>
            <person name="Juniper S.K."/>
            <person name="Young C.R."/>
            <person name="Angers B."/>
            <person name="Qian P.Y."/>
        </authorList>
    </citation>
    <scope>NUCLEOTIDE SEQUENCE</scope>
    <source>
        <strain evidence="3">R07B-5</strain>
    </source>
</reference>
<proteinExistence type="inferred from homology"/>
<gene>
    <name evidence="3" type="ORF">NP493_3361g00004</name>
</gene>
<organism evidence="3 4">
    <name type="scientific">Ridgeia piscesae</name>
    <name type="common">Tubeworm</name>
    <dbReference type="NCBI Taxonomy" id="27915"/>
    <lineage>
        <taxon>Eukaryota</taxon>
        <taxon>Metazoa</taxon>
        <taxon>Spiralia</taxon>
        <taxon>Lophotrochozoa</taxon>
        <taxon>Annelida</taxon>
        <taxon>Polychaeta</taxon>
        <taxon>Sedentaria</taxon>
        <taxon>Canalipalpata</taxon>
        <taxon>Sabellida</taxon>
        <taxon>Siboglinidae</taxon>
        <taxon>Ridgeia</taxon>
    </lineage>
</organism>
<dbReference type="InterPro" id="IPR001373">
    <property type="entry name" value="Cullin_N"/>
</dbReference>